<dbReference type="PATRIC" id="fig|520762.4.peg.2697"/>
<keyword evidence="3" id="KW-0378">Hydrolase</keyword>
<dbReference type="InterPro" id="IPR001110">
    <property type="entry name" value="UPF0012_CS"/>
</dbReference>
<feature type="domain" description="CN hydrolase" evidence="2">
    <location>
        <begin position="1"/>
        <end position="237"/>
    </location>
</feature>
<protein>
    <submittedName>
        <fullName evidence="3">2-oxoglutaramate amidase</fullName>
        <ecNumber evidence="3">3.5.1.111</ecNumber>
    </submittedName>
</protein>
<dbReference type="SUPFAM" id="SSF56317">
    <property type="entry name" value="Carbon-nitrogen hydrolase"/>
    <property type="match status" value="1"/>
</dbReference>
<dbReference type="OrthoDB" id="9811121at2"/>
<dbReference type="EMBL" id="LOEE01000057">
    <property type="protein sequence ID" value="KXG74338.1"/>
    <property type="molecule type" value="Genomic_DNA"/>
</dbReference>
<dbReference type="CDD" id="cd07583">
    <property type="entry name" value="nitrilase_5"/>
    <property type="match status" value="1"/>
</dbReference>
<accession>A0A140L1B3</accession>
<dbReference type="PROSITE" id="PS01227">
    <property type="entry name" value="UPF0012"/>
    <property type="match status" value="1"/>
</dbReference>
<keyword evidence="4" id="KW-1185">Reference proteome</keyword>
<dbReference type="Pfam" id="PF00795">
    <property type="entry name" value="CN_hydrolase"/>
    <property type="match status" value="1"/>
</dbReference>
<evidence type="ECO:0000313" key="4">
    <source>
        <dbReference type="Proteomes" id="UP000070456"/>
    </source>
</evidence>
<evidence type="ECO:0000259" key="2">
    <source>
        <dbReference type="PROSITE" id="PS50263"/>
    </source>
</evidence>
<dbReference type="GO" id="GO:0106008">
    <property type="term" value="F:2-oxoglutaramate amidase activity"/>
    <property type="evidence" value="ECO:0007669"/>
    <property type="project" value="UniProtKB-EC"/>
</dbReference>
<dbReference type="Gene3D" id="3.60.110.10">
    <property type="entry name" value="Carbon-nitrogen hydrolase"/>
    <property type="match status" value="1"/>
</dbReference>
<sequence length="260" mass="29126">MKVAAIQINLEFGNPEANRAKVVEMIEKAARELPDVIVLPEMWNTSFSLKNLHEIADKEGEPTKTLIGNLAKKHRVNIVAGSVADRYGDQIYNRLYAIDRAGHVKAYYDKAHLIQQAREHEFLTAGTAASVFAMDGIPCGAIICYDIRFPELARTVALKGAKVLFIPAQWPETRIDHWKALAIARAIENQMYVVAVNRIGSEFKANFPGKSLVVDPWGKVLAESEDQETILYAEMDIDLVDRVRAKIPCFSDRNIKAYSL</sequence>
<dbReference type="InterPro" id="IPR036526">
    <property type="entry name" value="C-N_Hydrolase_sf"/>
</dbReference>
<dbReference type="PANTHER" id="PTHR23088">
    <property type="entry name" value="NITRILASE-RELATED"/>
    <property type="match status" value="1"/>
</dbReference>
<evidence type="ECO:0000313" key="3">
    <source>
        <dbReference type="EMBL" id="KXG74338.1"/>
    </source>
</evidence>
<dbReference type="RefSeq" id="WP_068557312.1">
    <property type="nucleotide sequence ID" value="NZ_LOEE01000057.1"/>
</dbReference>
<organism evidence="3 4">
    <name type="scientific">Thermotalea metallivorans</name>
    <dbReference type="NCBI Taxonomy" id="520762"/>
    <lineage>
        <taxon>Bacteria</taxon>
        <taxon>Bacillati</taxon>
        <taxon>Bacillota</taxon>
        <taxon>Clostridia</taxon>
        <taxon>Peptostreptococcales</taxon>
        <taxon>Thermotaleaceae</taxon>
        <taxon>Thermotalea</taxon>
    </lineage>
</organism>
<proteinExistence type="inferred from homology"/>
<dbReference type="STRING" id="520762.AN619_24310"/>
<dbReference type="InterPro" id="IPR003010">
    <property type="entry name" value="C-N_Hydrolase"/>
</dbReference>
<comment type="similarity">
    <text evidence="1">Belongs to the carbon-nitrogen hydrolase superfamily. NIT1/NIT2 family.</text>
</comment>
<evidence type="ECO:0000256" key="1">
    <source>
        <dbReference type="ARBA" id="ARBA00010613"/>
    </source>
</evidence>
<dbReference type="PANTHER" id="PTHR23088:SF27">
    <property type="entry name" value="DEAMINATED GLUTATHIONE AMIDASE"/>
    <property type="match status" value="1"/>
</dbReference>
<reference evidence="3 4" key="1">
    <citation type="submission" date="2015-12" db="EMBL/GenBank/DDBJ databases">
        <title>Draft genome sequence of the thermoanaerobe Thermotalea metallivorans, an isolate from the runoff channel of the Great Artesian Basin, Australia.</title>
        <authorList>
            <person name="Patel B.K."/>
        </authorList>
    </citation>
    <scope>NUCLEOTIDE SEQUENCE [LARGE SCALE GENOMIC DNA]</scope>
    <source>
        <strain evidence="3 4">B2-1</strain>
    </source>
</reference>
<gene>
    <name evidence="3" type="ORF">AN619_24310</name>
</gene>
<dbReference type="PROSITE" id="PS50263">
    <property type="entry name" value="CN_HYDROLASE"/>
    <property type="match status" value="1"/>
</dbReference>
<dbReference type="AlphaFoldDB" id="A0A140L1B3"/>
<name>A0A140L1B3_9FIRM</name>
<comment type="caution">
    <text evidence="3">The sequence shown here is derived from an EMBL/GenBank/DDBJ whole genome shotgun (WGS) entry which is preliminary data.</text>
</comment>
<dbReference type="EC" id="3.5.1.111" evidence="3"/>
<dbReference type="Proteomes" id="UP000070456">
    <property type="component" value="Unassembled WGS sequence"/>
</dbReference>